<dbReference type="EMBL" id="FNVQ01000002">
    <property type="protein sequence ID" value="SEG47332.1"/>
    <property type="molecule type" value="Genomic_DNA"/>
</dbReference>
<dbReference type="Proteomes" id="UP000236745">
    <property type="component" value="Unassembled WGS sequence"/>
</dbReference>
<accession>A0A1H6AG39</accession>
<reference evidence="10 11" key="1">
    <citation type="submission" date="2016-10" db="EMBL/GenBank/DDBJ databases">
        <authorList>
            <person name="de Groot N.N."/>
        </authorList>
    </citation>
    <scope>NUCLEOTIDE SEQUENCE [LARGE SCALE GENOMIC DNA]</scope>
    <source>
        <strain evidence="10 11">DSM 22012</strain>
    </source>
</reference>
<keyword evidence="8" id="KW-0449">Lipoprotein</keyword>
<gene>
    <name evidence="10" type="ORF">SAMN05444390_1027</name>
</gene>
<name>A0A1H6AG39_9GAMM</name>
<comment type="similarity">
    <text evidence="2">Belongs to the CsgG family.</text>
</comment>
<dbReference type="PROSITE" id="PS51257">
    <property type="entry name" value="PROKAR_LIPOPROTEIN"/>
    <property type="match status" value="1"/>
</dbReference>
<evidence type="ECO:0000256" key="2">
    <source>
        <dbReference type="ARBA" id="ARBA00008899"/>
    </source>
</evidence>
<evidence type="ECO:0000256" key="8">
    <source>
        <dbReference type="ARBA" id="ARBA00023288"/>
    </source>
</evidence>
<dbReference type="Gene3D" id="3.40.50.10610">
    <property type="entry name" value="ABC-type transport auxiliary lipoprotein component"/>
    <property type="match status" value="2"/>
</dbReference>
<sequence>MYAVRLINNLKITLSALMIVSTTACSNYGTVGESIPPEGEEVQLTPRTSTYRDLTSLPSPNGKIVASVYNFRDQTGQYKSSPASSFSTAVTQGATAMLVGAMRDSGWFIPLEREGLQNILTERKIFRATNSKPNTPVNNDFELPSLLASNILIEGGIIAFDSNIRTGGIGARYFGIGAAEQYRVDLVTVNLRAIDVRTGRILHSVMTTKSIMSQEITSGVFRYIEFRRLLEMEGGTTTNEPSQLCVLSAIESALIHLIADGVKEHSWALSDPREIENEVLARYMNAESLIR</sequence>
<keyword evidence="6" id="KW-0472">Membrane</keyword>
<evidence type="ECO:0000313" key="11">
    <source>
        <dbReference type="Proteomes" id="UP000236745"/>
    </source>
</evidence>
<dbReference type="InterPro" id="IPR005534">
    <property type="entry name" value="Curli_assmbl/transp-comp_CsgG"/>
</dbReference>
<dbReference type="AlphaFoldDB" id="A0A1H6AG39"/>
<keyword evidence="11" id="KW-1185">Reference proteome</keyword>
<evidence type="ECO:0000256" key="5">
    <source>
        <dbReference type="ARBA" id="ARBA00022729"/>
    </source>
</evidence>
<evidence type="ECO:0000313" key="10">
    <source>
        <dbReference type="EMBL" id="SEG47332.1"/>
    </source>
</evidence>
<dbReference type="PANTHER" id="PTHR41164">
    <property type="entry name" value="CURLI PRODUCTION ASSEMBLY/TRANSPORT COMPONENT CSGG"/>
    <property type="match status" value="1"/>
</dbReference>
<proteinExistence type="inferred from homology"/>
<dbReference type="PANTHER" id="PTHR41164:SF1">
    <property type="entry name" value="CURLI PRODUCTION ASSEMBLY_TRANSPORT COMPONENT CSGG"/>
    <property type="match status" value="1"/>
</dbReference>
<dbReference type="Pfam" id="PF03783">
    <property type="entry name" value="CsgG"/>
    <property type="match status" value="1"/>
</dbReference>
<feature type="signal peptide" evidence="9">
    <location>
        <begin position="1"/>
        <end position="26"/>
    </location>
</feature>
<evidence type="ECO:0000256" key="9">
    <source>
        <dbReference type="SAM" id="SignalP"/>
    </source>
</evidence>
<evidence type="ECO:0000256" key="7">
    <source>
        <dbReference type="ARBA" id="ARBA00023139"/>
    </source>
</evidence>
<keyword evidence="4" id="KW-1003">Cell membrane</keyword>
<evidence type="ECO:0000256" key="3">
    <source>
        <dbReference type="ARBA" id="ARBA00014028"/>
    </source>
</evidence>
<evidence type="ECO:0000256" key="4">
    <source>
        <dbReference type="ARBA" id="ARBA00022475"/>
    </source>
</evidence>
<dbReference type="GO" id="GO:0030288">
    <property type="term" value="C:outer membrane-bounded periplasmic space"/>
    <property type="evidence" value="ECO:0007669"/>
    <property type="project" value="InterPro"/>
</dbReference>
<evidence type="ECO:0000256" key="1">
    <source>
        <dbReference type="ARBA" id="ARBA00003989"/>
    </source>
</evidence>
<evidence type="ECO:0000256" key="6">
    <source>
        <dbReference type="ARBA" id="ARBA00023136"/>
    </source>
</evidence>
<protein>
    <recommendedName>
        <fullName evidence="3">Curli production assembly/transport component CsgG</fullName>
    </recommendedName>
</protein>
<comment type="function">
    <text evidence="1">May be involved in the biogenesis of curli organelles.</text>
</comment>
<dbReference type="RefSeq" id="WP_235009122.1">
    <property type="nucleotide sequence ID" value="NZ_FNVQ01000002.1"/>
</dbReference>
<keyword evidence="5 9" id="KW-0732">Signal</keyword>
<feature type="chain" id="PRO_5009292680" description="Curli production assembly/transport component CsgG" evidence="9">
    <location>
        <begin position="27"/>
        <end position="291"/>
    </location>
</feature>
<organism evidence="10 11">
    <name type="scientific">Marinobacterium lutimaris</name>
    <dbReference type="NCBI Taxonomy" id="568106"/>
    <lineage>
        <taxon>Bacteria</taxon>
        <taxon>Pseudomonadati</taxon>
        <taxon>Pseudomonadota</taxon>
        <taxon>Gammaproteobacteria</taxon>
        <taxon>Oceanospirillales</taxon>
        <taxon>Oceanospirillaceae</taxon>
        <taxon>Marinobacterium</taxon>
    </lineage>
</organism>
<keyword evidence="7" id="KW-0564">Palmitate</keyword>